<feature type="compositionally biased region" description="Low complexity" evidence="1">
    <location>
        <begin position="227"/>
        <end position="249"/>
    </location>
</feature>
<accession>A0A061QKY8</accession>
<dbReference type="EMBL" id="GBEZ01025802">
    <property type="protein sequence ID" value="JAC61327.1"/>
    <property type="molecule type" value="Transcribed_RNA"/>
</dbReference>
<feature type="compositionally biased region" description="Basic residues" evidence="1">
    <location>
        <begin position="254"/>
        <end position="266"/>
    </location>
</feature>
<dbReference type="AlphaFoldDB" id="A0A061QKY8"/>
<proteinExistence type="predicted"/>
<sequence>MVRENFFHIEKHLNDTIHNPQLPGRSHTEREIKAAAVALGRQERPRRVDSHQRLELGEAVGGGCVLLQQRGMAIRIDTSSLLKPQPKKRSDPQKLDANNRGNMMARIQAGGTGGPPASAAAAAYLSGALHGDDDGPTVVLSGDLTFQDGWAAADASPGTRGALPPPGGAACEGAGSSPPLPPANAAAAPPGGPLAVTRSGLGRGADPVSNPPLLRESFPPGGAACEGAGSSPPLPPANAAAAPPGGPLAVCRGKERRKERRGKKKERSKETRKHERKRSRGGSDAREKPRRRSRKDAAP</sequence>
<protein>
    <submittedName>
        <fullName evidence="2">Uncharacterized protein</fullName>
    </submittedName>
</protein>
<feature type="region of interest" description="Disordered" evidence="1">
    <location>
        <begin position="151"/>
        <end position="299"/>
    </location>
</feature>
<feature type="compositionally biased region" description="Low complexity" evidence="1">
    <location>
        <begin position="157"/>
        <end position="195"/>
    </location>
</feature>
<organism evidence="2">
    <name type="scientific">Tetraselmis sp. GSL018</name>
    <dbReference type="NCBI Taxonomy" id="582737"/>
    <lineage>
        <taxon>Eukaryota</taxon>
        <taxon>Viridiplantae</taxon>
        <taxon>Chlorophyta</taxon>
        <taxon>core chlorophytes</taxon>
        <taxon>Chlorodendrophyceae</taxon>
        <taxon>Chlorodendrales</taxon>
        <taxon>Chlorodendraceae</taxon>
        <taxon>Tetraselmis</taxon>
    </lineage>
</organism>
<evidence type="ECO:0000256" key="1">
    <source>
        <dbReference type="SAM" id="MobiDB-lite"/>
    </source>
</evidence>
<gene>
    <name evidence="2" type="ORF">TSPGSL018_26565</name>
</gene>
<feature type="compositionally biased region" description="Basic residues" evidence="1">
    <location>
        <begin position="288"/>
        <end position="299"/>
    </location>
</feature>
<evidence type="ECO:0000313" key="2">
    <source>
        <dbReference type="EMBL" id="JAC61327.1"/>
    </source>
</evidence>
<feature type="region of interest" description="Disordered" evidence="1">
    <location>
        <begin position="79"/>
        <end position="99"/>
    </location>
</feature>
<reference evidence="2" key="1">
    <citation type="submission" date="2014-05" db="EMBL/GenBank/DDBJ databases">
        <title>The transcriptome of the halophilic microalga Tetraselmis sp. GSL018 isolated from the Great Salt Lake, Utah.</title>
        <authorList>
            <person name="Jinkerson R.E."/>
            <person name="D'Adamo S."/>
            <person name="Posewitz M.C."/>
        </authorList>
    </citation>
    <scope>NUCLEOTIDE SEQUENCE</scope>
    <source>
        <strain evidence="2">GSL018</strain>
    </source>
</reference>
<name>A0A061QKY8_9CHLO</name>